<evidence type="ECO:0000256" key="2">
    <source>
        <dbReference type="ARBA" id="ARBA00022679"/>
    </source>
</evidence>
<dbReference type="GO" id="GO:0008710">
    <property type="term" value="F:8-amino-7-oxononanoate synthase activity"/>
    <property type="evidence" value="ECO:0007669"/>
    <property type="project" value="UniProtKB-EC"/>
</dbReference>
<evidence type="ECO:0000256" key="3">
    <source>
        <dbReference type="ARBA" id="ARBA00022898"/>
    </source>
</evidence>
<evidence type="ECO:0000313" key="5">
    <source>
        <dbReference type="EMBL" id="PPI88736.1"/>
    </source>
</evidence>
<dbReference type="EMBL" id="PDKR01000001">
    <property type="protein sequence ID" value="PPI88736.1"/>
    <property type="molecule type" value="Genomic_DNA"/>
</dbReference>
<dbReference type="InterPro" id="IPR015422">
    <property type="entry name" value="PyrdxlP-dep_Trfase_small"/>
</dbReference>
<reference evidence="5 6" key="1">
    <citation type="journal article" date="2018" name="Genome Biol. Evol.">
        <title>Cladogenesis and Genomic Streamlining in Extracellular Endosymbionts of Tropical Stink Bugs.</title>
        <authorList>
            <person name="Otero-Bravo A."/>
            <person name="Goffredi S."/>
            <person name="Sabree Z.L."/>
        </authorList>
    </citation>
    <scope>NUCLEOTIDE SEQUENCE [LARGE SCALE GENOMIC DNA]</scope>
    <source>
        <strain evidence="5 6">SoEO</strain>
    </source>
</reference>
<dbReference type="SUPFAM" id="SSF53383">
    <property type="entry name" value="PLP-dependent transferases"/>
    <property type="match status" value="1"/>
</dbReference>
<dbReference type="Gene3D" id="3.90.1150.10">
    <property type="entry name" value="Aspartate Aminotransferase, domain 1"/>
    <property type="match status" value="1"/>
</dbReference>
<dbReference type="RefSeq" id="WP_136132163.1">
    <property type="nucleotide sequence ID" value="NZ_PDKR01000001.1"/>
</dbReference>
<organism evidence="5 6">
    <name type="scientific">Candidatus Pantoea edessiphila</name>
    <dbReference type="NCBI Taxonomy" id="2044610"/>
    <lineage>
        <taxon>Bacteria</taxon>
        <taxon>Pseudomonadati</taxon>
        <taxon>Pseudomonadota</taxon>
        <taxon>Gammaproteobacteria</taxon>
        <taxon>Enterobacterales</taxon>
        <taxon>Erwiniaceae</taxon>
        <taxon>Pantoea</taxon>
    </lineage>
</organism>
<dbReference type="PANTHER" id="PTHR13693">
    <property type="entry name" value="CLASS II AMINOTRANSFERASE/8-AMINO-7-OXONONANOATE SYNTHASE"/>
    <property type="match status" value="1"/>
</dbReference>
<protein>
    <submittedName>
        <fullName evidence="5">8-amino-7-oxononanoate synthase</fullName>
        <ecNumber evidence="5">2.3.1.47</ecNumber>
    </submittedName>
</protein>
<dbReference type="AlphaFoldDB" id="A0A2P5T2E0"/>
<proteinExistence type="predicted"/>
<evidence type="ECO:0000259" key="4">
    <source>
        <dbReference type="Pfam" id="PF00155"/>
    </source>
</evidence>
<dbReference type="InterPro" id="IPR004839">
    <property type="entry name" value="Aminotransferase_I/II_large"/>
</dbReference>
<dbReference type="Pfam" id="PF00155">
    <property type="entry name" value="Aminotran_1_2"/>
    <property type="match status" value="1"/>
</dbReference>
<gene>
    <name evidence="5" type="ORF">CRV09_00245</name>
</gene>
<keyword evidence="3" id="KW-0663">Pyridoxal phosphate</keyword>
<comment type="caution">
    <text evidence="5">The sequence shown here is derived from an EMBL/GenBank/DDBJ whole genome shotgun (WGS) entry which is preliminary data.</text>
</comment>
<dbReference type="GO" id="GO:0009102">
    <property type="term" value="P:biotin biosynthetic process"/>
    <property type="evidence" value="ECO:0007669"/>
    <property type="project" value="TreeGrafter"/>
</dbReference>
<dbReference type="OrthoDB" id="9807157at2"/>
<dbReference type="Gene3D" id="3.40.640.10">
    <property type="entry name" value="Type I PLP-dependent aspartate aminotransferase-like (Major domain)"/>
    <property type="match status" value="1"/>
</dbReference>
<keyword evidence="5" id="KW-0012">Acyltransferase</keyword>
<accession>A0A2P5T2E0</accession>
<comment type="cofactor">
    <cofactor evidence="1">
        <name>pyridoxal 5'-phosphate</name>
        <dbReference type="ChEBI" id="CHEBI:597326"/>
    </cofactor>
</comment>
<dbReference type="PANTHER" id="PTHR13693:SF100">
    <property type="entry name" value="8-AMINO-7-OXONONANOATE SYNTHASE"/>
    <property type="match status" value="1"/>
</dbReference>
<evidence type="ECO:0000256" key="1">
    <source>
        <dbReference type="ARBA" id="ARBA00001933"/>
    </source>
</evidence>
<dbReference type="InterPro" id="IPR015421">
    <property type="entry name" value="PyrdxlP-dep_Trfase_major"/>
</dbReference>
<feature type="domain" description="Aminotransferase class I/classII large" evidence="4">
    <location>
        <begin position="40"/>
        <end position="378"/>
    </location>
</feature>
<dbReference type="GO" id="GO:0030170">
    <property type="term" value="F:pyridoxal phosphate binding"/>
    <property type="evidence" value="ECO:0007669"/>
    <property type="project" value="InterPro"/>
</dbReference>
<keyword evidence="2 5" id="KW-0808">Transferase</keyword>
<dbReference type="EC" id="2.3.1.47" evidence="5"/>
<dbReference type="InterPro" id="IPR015424">
    <property type="entry name" value="PyrdxlP-dep_Trfase"/>
</dbReference>
<evidence type="ECO:0000313" key="6">
    <source>
        <dbReference type="Proteomes" id="UP000295937"/>
    </source>
</evidence>
<sequence>MSWQQRIDEALSKQLFRNRWRKRYVVEENSTRLIKIENKTYINFSSNDYLGLNQHPLIIDSWKKGMHLMGVGAGSSGHITGFSRFHSDLEKQIAAWLGYSRAILFISGFAVNQAVISLLSKKNDRIIADKLIHASLLDAAIHSPAKLYRFKHNIIENLIFYLQYLCSGETLVVTEGIFSMDGDAAPLNKINQITKKNNSLLLVDDAHGIGIIGDKGRGSCWVHKIKPDLLTISFSKAFGISGAALLCNENIADYFLQFSRHLIYSTSIPPAQAFALKSALSLIQQGEYLRKCLDDNISYFKLGIKSTSWRFLDSNSAIQPIIIGDDNKAKDLSEKLASAGCWVNVIKPPTVPIGTTRLRITLTSVHTFKDIDVLLEVLNEAAN</sequence>
<dbReference type="InterPro" id="IPR050087">
    <property type="entry name" value="AON_synthase_class-II"/>
</dbReference>
<dbReference type="Proteomes" id="UP000295937">
    <property type="component" value="Unassembled WGS sequence"/>
</dbReference>
<name>A0A2P5T2E0_9GAMM</name>